<gene>
    <name evidence="4" type="ORF">A4A49_07632</name>
</gene>
<keyword evidence="2" id="KW-0472">Membrane</keyword>
<feature type="region of interest" description="Disordered" evidence="1">
    <location>
        <begin position="97"/>
        <end position="148"/>
    </location>
</feature>
<dbReference type="EMBL" id="MJEQ01037184">
    <property type="protein sequence ID" value="OIT06493.1"/>
    <property type="molecule type" value="Genomic_DNA"/>
</dbReference>
<dbReference type="KEGG" id="nau:109211707"/>
<evidence type="ECO:0000256" key="1">
    <source>
        <dbReference type="SAM" id="MobiDB-lite"/>
    </source>
</evidence>
<feature type="region of interest" description="Disordered" evidence="1">
    <location>
        <begin position="171"/>
        <end position="210"/>
    </location>
</feature>
<evidence type="ECO:0000256" key="2">
    <source>
        <dbReference type="SAM" id="Phobius"/>
    </source>
</evidence>
<dbReference type="AlphaFoldDB" id="A0A1J6IMV1"/>
<dbReference type="Gramene" id="OIT06493">
    <property type="protein sequence ID" value="OIT06493"/>
    <property type="gene ID" value="A4A49_07632"/>
</dbReference>
<dbReference type="OrthoDB" id="1680976at2759"/>
<dbReference type="Proteomes" id="UP000187609">
    <property type="component" value="Unassembled WGS sequence"/>
</dbReference>
<accession>A0A1J6IMV1</accession>
<proteinExistence type="predicted"/>
<comment type="caution">
    <text evidence="4">The sequence shown here is derived from an EMBL/GenBank/DDBJ whole genome shotgun (WGS) entry which is preliminary data.</text>
</comment>
<keyword evidence="2" id="KW-1133">Transmembrane helix</keyword>
<feature type="compositionally biased region" description="Basic and acidic residues" evidence="1">
    <location>
        <begin position="118"/>
        <end position="139"/>
    </location>
</feature>
<reference evidence="4" key="1">
    <citation type="submission" date="2016-11" db="EMBL/GenBank/DDBJ databases">
        <title>The genome of Nicotiana attenuata.</title>
        <authorList>
            <person name="Xu S."/>
            <person name="Brockmoeller T."/>
            <person name="Gaquerel E."/>
            <person name="Navarro A."/>
            <person name="Kuhl H."/>
            <person name="Gase K."/>
            <person name="Ling Z."/>
            <person name="Zhou W."/>
            <person name="Kreitzer C."/>
            <person name="Stanke M."/>
            <person name="Tang H."/>
            <person name="Lyons E."/>
            <person name="Pandey P."/>
            <person name="Pandey S.P."/>
            <person name="Timmermann B."/>
            <person name="Baldwin I.T."/>
        </authorList>
    </citation>
    <scope>NUCLEOTIDE SEQUENCE [LARGE SCALE GENOMIC DNA]</scope>
    <source>
        <strain evidence="4">UT</strain>
    </source>
</reference>
<evidence type="ECO:0000313" key="4">
    <source>
        <dbReference type="EMBL" id="OIT06493.1"/>
    </source>
</evidence>
<feature type="transmembrane region" description="Helical" evidence="2">
    <location>
        <begin position="301"/>
        <end position="322"/>
    </location>
</feature>
<dbReference type="GO" id="GO:0008270">
    <property type="term" value="F:zinc ion binding"/>
    <property type="evidence" value="ECO:0007669"/>
    <property type="project" value="InterPro"/>
</dbReference>
<sequence length="328" mass="37422">MEATKFQPDFSGGPRVFVEGPGGPYIVDMSAKTCTCRRWDLTELPYHHGMVSILGKNELIEDYVMDYYKVENYNKVYSYYINPTGLEDHWPEVVGGGDILPPKVVKKKRGRKPKARRKEAEELEKQREVAAQSAKEKRAEKKKPQRISKKGTVQVNCSICKVVGHNARGHSKYAKTTSSSFPNQQPPSPNSSQDPAPTQNEDPAPNQSQEERIDVDLILTNQSTIEDVAEQDVVGRVVHGQKIVQGDTDAVKVSKRGREVKKKVMQDYVQVMVKKKCRLSKTNRDVCLKFLVFYKWHTLKLAQYIVSAFVFWLMHILFVVLLSKQYFV</sequence>
<keyword evidence="2" id="KW-0812">Transmembrane</keyword>
<evidence type="ECO:0000259" key="3">
    <source>
        <dbReference type="SMART" id="SM00575"/>
    </source>
</evidence>
<protein>
    <recommendedName>
        <fullName evidence="3">Zinc finger PMZ-type domain-containing protein</fullName>
    </recommendedName>
</protein>
<feature type="compositionally biased region" description="Polar residues" evidence="1">
    <location>
        <begin position="198"/>
        <end position="208"/>
    </location>
</feature>
<keyword evidence="5" id="KW-1185">Reference proteome</keyword>
<dbReference type="SMART" id="SM00575">
    <property type="entry name" value="ZnF_PMZ"/>
    <property type="match status" value="1"/>
</dbReference>
<dbReference type="InterPro" id="IPR006564">
    <property type="entry name" value="Znf_PMZ"/>
</dbReference>
<organism evidence="4 5">
    <name type="scientific">Nicotiana attenuata</name>
    <name type="common">Coyote tobacco</name>
    <dbReference type="NCBI Taxonomy" id="49451"/>
    <lineage>
        <taxon>Eukaryota</taxon>
        <taxon>Viridiplantae</taxon>
        <taxon>Streptophyta</taxon>
        <taxon>Embryophyta</taxon>
        <taxon>Tracheophyta</taxon>
        <taxon>Spermatophyta</taxon>
        <taxon>Magnoliopsida</taxon>
        <taxon>eudicotyledons</taxon>
        <taxon>Gunneridae</taxon>
        <taxon>Pentapetalae</taxon>
        <taxon>asterids</taxon>
        <taxon>lamiids</taxon>
        <taxon>Solanales</taxon>
        <taxon>Solanaceae</taxon>
        <taxon>Nicotianoideae</taxon>
        <taxon>Nicotianeae</taxon>
        <taxon>Nicotiana</taxon>
    </lineage>
</organism>
<feature type="compositionally biased region" description="Basic residues" evidence="1">
    <location>
        <begin position="104"/>
        <end position="117"/>
    </location>
</feature>
<name>A0A1J6IMV1_NICAT</name>
<evidence type="ECO:0000313" key="5">
    <source>
        <dbReference type="Proteomes" id="UP000187609"/>
    </source>
</evidence>
<feature type="domain" description="Zinc finger PMZ-type" evidence="3">
    <location>
        <begin position="32"/>
        <end position="59"/>
    </location>
</feature>